<dbReference type="eggNOG" id="COG4547">
    <property type="taxonomic scope" value="Bacteria"/>
</dbReference>
<feature type="compositionally biased region" description="Acidic residues" evidence="1">
    <location>
        <begin position="220"/>
        <end position="230"/>
    </location>
</feature>
<dbReference type="KEGG" id="rpm:RSPPHO_02042"/>
<dbReference type="GO" id="GO:0009236">
    <property type="term" value="P:cobalamin biosynthetic process"/>
    <property type="evidence" value="ECO:0007669"/>
    <property type="project" value="InterPro"/>
</dbReference>
<feature type="domain" description="VWFA" evidence="2">
    <location>
        <begin position="364"/>
        <end position="539"/>
    </location>
</feature>
<feature type="region of interest" description="Disordered" evidence="1">
    <location>
        <begin position="172"/>
        <end position="264"/>
    </location>
</feature>
<evidence type="ECO:0000313" key="4">
    <source>
        <dbReference type="Proteomes" id="UP000033220"/>
    </source>
</evidence>
<dbReference type="InterPro" id="IPR025861">
    <property type="entry name" value="CobT_VWA_dom"/>
</dbReference>
<dbReference type="HOGENOM" id="CLU_031624_0_0_5"/>
<protein>
    <submittedName>
        <fullName evidence="3">Cobalt chelatase, CobT subunit</fullName>
        <ecNumber evidence="3">6.6.1.2</ecNumber>
    </submittedName>
</protein>
<keyword evidence="3" id="KW-0436">Ligase</keyword>
<dbReference type="Gene3D" id="3.40.50.410">
    <property type="entry name" value="von Willebrand factor, type A domain"/>
    <property type="match status" value="1"/>
</dbReference>
<feature type="compositionally biased region" description="Acidic residues" evidence="1">
    <location>
        <begin position="172"/>
        <end position="196"/>
    </location>
</feature>
<dbReference type="PANTHER" id="PTHR41248:SF1">
    <property type="entry name" value="NORD PROTEIN"/>
    <property type="match status" value="1"/>
</dbReference>
<dbReference type="Pfam" id="PF11775">
    <property type="entry name" value="CobT_C"/>
    <property type="match status" value="1"/>
</dbReference>
<dbReference type="STRING" id="1150469.RSPPHO_02042"/>
<dbReference type="PATRIC" id="fig|1150469.3.peg.2296"/>
<dbReference type="Pfam" id="PF06213">
    <property type="entry name" value="CobT"/>
    <property type="match status" value="1"/>
</dbReference>
<feature type="compositionally biased region" description="Polar residues" evidence="1">
    <location>
        <begin position="201"/>
        <end position="212"/>
    </location>
</feature>
<dbReference type="PROSITE" id="PS50234">
    <property type="entry name" value="VWFA"/>
    <property type="match status" value="1"/>
</dbReference>
<evidence type="ECO:0000313" key="3">
    <source>
        <dbReference type="EMBL" id="CCG08668.1"/>
    </source>
</evidence>
<evidence type="ECO:0000256" key="1">
    <source>
        <dbReference type="SAM" id="MobiDB-lite"/>
    </source>
</evidence>
<name>H6SL03_PARPM</name>
<dbReference type="GO" id="GO:0051116">
    <property type="term" value="F:cobaltochelatase activity"/>
    <property type="evidence" value="ECO:0007669"/>
    <property type="project" value="UniProtKB-EC"/>
</dbReference>
<reference evidence="3 4" key="1">
    <citation type="submission" date="2012-02" db="EMBL/GenBank/DDBJ databases">
        <title>Shotgun genome sequence of Phaeospirillum photometricum DSM 122.</title>
        <authorList>
            <person name="Duquesne K."/>
            <person name="Sturgis J."/>
        </authorList>
    </citation>
    <scope>NUCLEOTIDE SEQUENCE [LARGE SCALE GENOMIC DNA]</scope>
    <source>
        <strain evidence="4">DSM122</strain>
    </source>
</reference>
<sequence>MGGQARLPLPPRAVDAAALVRLRGTADSLALKLRHHDTVVQARLEPQTLAAREVFAGLEQARYETLGARRMAGVALNLAGTIEGRLSTEGFADATDATQVPMGDAVRLMALAHFGAVTPGPVMDHVVALARAALPPSLVQALDVMGRRLDDQEQFARAARGLLADMGLEDFQDEADDTREPASDEGDTSEDTEADEPASPQGVTSPGPQSEPQVMPGEGEGAEGEDETAAEAEGMMPGADGEDPAGSGDPSRRRNSPLPEEPPERYKAYTKAFDEVVDALDLCDAEELTRLRAQLDRQLVPLQGVVSRIANRLQRRLMAQQTRAWEFDLEEGTLDVGRLARVVANPSHALSFMREKETAFRDTVVTLLIDNSGSMRGRPIAVAALSADILARTLERCGVKVEVLGFTTTAWKGGRAREAWKEAGQPVHPGRLNDLRHIIYKPADQPWRRSRRALGLMLKEGILKENIDGEALLWAHARLLGRPEARRILMVISDGAPVDDSTLSANTGNFLEAHLREVIAQIETTSPVQLVAIGIGHDVTRYYRRAVTLNDPEDLGGTMMRALLSLFAEEGEGRHERRRGPFVM</sequence>
<dbReference type="InterPro" id="IPR002035">
    <property type="entry name" value="VWF_A"/>
</dbReference>
<dbReference type="InterPro" id="IPR006538">
    <property type="entry name" value="CobT"/>
</dbReference>
<dbReference type="EMBL" id="HE663493">
    <property type="protein sequence ID" value="CCG08668.1"/>
    <property type="molecule type" value="Genomic_DNA"/>
</dbReference>
<dbReference type="CDD" id="cd01454">
    <property type="entry name" value="vWA_norD_type"/>
    <property type="match status" value="1"/>
</dbReference>
<proteinExistence type="predicted"/>
<keyword evidence="4" id="KW-1185">Reference proteome</keyword>
<dbReference type="PANTHER" id="PTHR41248">
    <property type="entry name" value="NORD PROTEIN"/>
    <property type="match status" value="1"/>
</dbReference>
<dbReference type="EC" id="6.6.1.2" evidence="3"/>
<accession>H6SL03</accession>
<dbReference type="AlphaFoldDB" id="H6SL03"/>
<dbReference type="InterPro" id="IPR036465">
    <property type="entry name" value="vWFA_dom_sf"/>
</dbReference>
<dbReference type="PIRSF" id="PIRSF031715">
    <property type="entry name" value="Cob_chel_CobT"/>
    <property type="match status" value="1"/>
</dbReference>
<dbReference type="InterPro" id="IPR051928">
    <property type="entry name" value="NorD/CobT"/>
</dbReference>
<gene>
    <name evidence="3" type="ORF">RSPPHO_02042</name>
</gene>
<evidence type="ECO:0000259" key="2">
    <source>
        <dbReference type="PROSITE" id="PS50234"/>
    </source>
</evidence>
<dbReference type="SUPFAM" id="SSF53300">
    <property type="entry name" value="vWA-like"/>
    <property type="match status" value="1"/>
</dbReference>
<organism evidence="3 4">
    <name type="scientific">Pararhodospirillum photometricum DSM 122</name>
    <dbReference type="NCBI Taxonomy" id="1150469"/>
    <lineage>
        <taxon>Bacteria</taxon>
        <taxon>Pseudomonadati</taxon>
        <taxon>Pseudomonadota</taxon>
        <taxon>Alphaproteobacteria</taxon>
        <taxon>Rhodospirillales</taxon>
        <taxon>Rhodospirillaceae</taxon>
        <taxon>Pararhodospirillum</taxon>
    </lineage>
</organism>
<dbReference type="Proteomes" id="UP000033220">
    <property type="component" value="Chromosome DSM 122"/>
</dbReference>
<dbReference type="SMART" id="SM00327">
    <property type="entry name" value="VWA"/>
    <property type="match status" value="1"/>
</dbReference>